<sequence length="54" mass="5903">VAVLPCFQVLNAGMGSLAKRASCSLNYEFFSPTGQLIITCSTPEYLSSEEADWR</sequence>
<feature type="non-terminal residue" evidence="1">
    <location>
        <position position="1"/>
    </location>
</feature>
<reference evidence="1" key="1">
    <citation type="submission" date="2018-05" db="EMBL/GenBank/DDBJ databases">
        <authorList>
            <person name="Lanie J.A."/>
            <person name="Ng W.-L."/>
            <person name="Kazmierczak K.M."/>
            <person name="Andrzejewski T.M."/>
            <person name="Davidsen T.M."/>
            <person name="Wayne K.J."/>
            <person name="Tettelin H."/>
            <person name="Glass J.I."/>
            <person name="Rusch D."/>
            <person name="Podicherti R."/>
            <person name="Tsui H.-C.T."/>
            <person name="Winkler M.E."/>
        </authorList>
    </citation>
    <scope>NUCLEOTIDE SEQUENCE</scope>
</reference>
<name>A0A381V568_9ZZZZ</name>
<accession>A0A381V568</accession>
<protein>
    <submittedName>
        <fullName evidence="1">Uncharacterized protein</fullName>
    </submittedName>
</protein>
<evidence type="ECO:0000313" key="1">
    <source>
        <dbReference type="EMBL" id="SVA35492.1"/>
    </source>
</evidence>
<proteinExistence type="predicted"/>
<dbReference type="EMBL" id="UINC01007876">
    <property type="protein sequence ID" value="SVA35492.1"/>
    <property type="molecule type" value="Genomic_DNA"/>
</dbReference>
<dbReference type="AlphaFoldDB" id="A0A381V568"/>
<gene>
    <name evidence="1" type="ORF">METZ01_LOCUS88346</name>
</gene>
<organism evidence="1">
    <name type="scientific">marine metagenome</name>
    <dbReference type="NCBI Taxonomy" id="408172"/>
    <lineage>
        <taxon>unclassified sequences</taxon>
        <taxon>metagenomes</taxon>
        <taxon>ecological metagenomes</taxon>
    </lineage>
</organism>